<dbReference type="InterPro" id="IPR006343">
    <property type="entry name" value="DnaB/C_C"/>
</dbReference>
<evidence type="ECO:0000313" key="4">
    <source>
        <dbReference type="EMBL" id="MFD1466494.1"/>
    </source>
</evidence>
<reference evidence="5" key="1">
    <citation type="journal article" date="2019" name="Int. J. Syst. Evol. Microbiol.">
        <title>The Global Catalogue of Microorganisms (GCM) 10K type strain sequencing project: providing services to taxonomists for standard genome sequencing and annotation.</title>
        <authorList>
            <consortium name="The Broad Institute Genomics Platform"/>
            <consortium name="The Broad Institute Genome Sequencing Center for Infectious Disease"/>
            <person name="Wu L."/>
            <person name="Ma J."/>
        </authorList>
    </citation>
    <scope>NUCLEOTIDE SEQUENCE [LARGE SCALE GENOMIC DNA]</scope>
    <source>
        <strain evidence="5">CCM 8951</strain>
    </source>
</reference>
<dbReference type="InterPro" id="IPR053162">
    <property type="entry name" value="DnaD"/>
</dbReference>
<dbReference type="PANTHER" id="PTHR37293">
    <property type="entry name" value="PHAGE REPLICATION PROTEIN-RELATED"/>
    <property type="match status" value="1"/>
</dbReference>
<proteinExistence type="inferred from homology"/>
<keyword evidence="5" id="KW-1185">Reference proteome</keyword>
<evidence type="ECO:0000256" key="1">
    <source>
        <dbReference type="ARBA" id="ARBA00093462"/>
    </source>
</evidence>
<organism evidence="4 5">
    <name type="scientific">Lapidilactobacillus mulanensis</name>
    <dbReference type="NCBI Taxonomy" id="2485999"/>
    <lineage>
        <taxon>Bacteria</taxon>
        <taxon>Bacillati</taxon>
        <taxon>Bacillota</taxon>
        <taxon>Bacilli</taxon>
        <taxon>Lactobacillales</taxon>
        <taxon>Lactobacillaceae</taxon>
        <taxon>Lapidilactobacillus</taxon>
    </lineage>
</organism>
<gene>
    <name evidence="4" type="ORF">ACFQ4L_10515</name>
</gene>
<feature type="domain" description="DnaB/C C-terminal" evidence="3">
    <location>
        <begin position="186"/>
        <end position="255"/>
    </location>
</feature>
<comment type="caution">
    <text evidence="4">The sequence shown here is derived from an EMBL/GenBank/DDBJ whole genome shotgun (WGS) entry which is preliminary data.</text>
</comment>
<dbReference type="Proteomes" id="UP001597244">
    <property type="component" value="Unassembled WGS sequence"/>
</dbReference>
<accession>A0ABW4DPD4</accession>
<dbReference type="PANTHER" id="PTHR37293:SF5">
    <property type="entry name" value="DNA REPLICATION PROTEIN"/>
    <property type="match status" value="1"/>
</dbReference>
<evidence type="ECO:0000259" key="3">
    <source>
        <dbReference type="Pfam" id="PF07261"/>
    </source>
</evidence>
<dbReference type="Pfam" id="PF07261">
    <property type="entry name" value="DnaB_2"/>
    <property type="match status" value="1"/>
</dbReference>
<evidence type="ECO:0000313" key="5">
    <source>
        <dbReference type="Proteomes" id="UP001597244"/>
    </source>
</evidence>
<name>A0ABW4DPD4_9LACO</name>
<feature type="region of interest" description="Disordered" evidence="2">
    <location>
        <begin position="255"/>
        <end position="302"/>
    </location>
</feature>
<evidence type="ECO:0000256" key="2">
    <source>
        <dbReference type="SAM" id="MobiDB-lite"/>
    </source>
</evidence>
<dbReference type="RefSeq" id="WP_125577494.1">
    <property type="nucleotide sequence ID" value="NZ_JBHTOF010000103.1"/>
</dbReference>
<comment type="similarity">
    <text evidence="1">Belongs to the DnaB/DnaD family.</text>
</comment>
<sequence length="321" mass="36445">MAIYRQIHTTIWKDDWIGGLSLADKSLWLYLLTNDRTTQCGVYDFSWRYATFETGISQESLKTALQKFQDDGKVVFNPKTNEIMIVNWLKYNSARSPKVAPVIDKELKEVKTLEFESEVIRKCLSYQYPIRTKEPKKNTVSIGYQYGIDTVLQPEPSPTSSPEPSTASTAEPEKDAPADVLAELSQFYQQNFGVINPTIAQELEYSLADFDGNAEMLKEAMRRAALDQKGFRYAQGIMKNWKTANVKTLDQVKAEDVSHENSVRNKRPQKKTGVTPSWFKDVVQPENKPDDTQKTTPEQKASIAEKLAALKQANEQKAKTT</sequence>
<dbReference type="InterPro" id="IPR034829">
    <property type="entry name" value="DnaD-like_sf"/>
</dbReference>
<dbReference type="Gene3D" id="1.10.10.630">
    <property type="entry name" value="DnaD domain-like"/>
    <property type="match status" value="1"/>
</dbReference>
<protein>
    <submittedName>
        <fullName evidence="4">DnaD domain-containing protein</fullName>
    </submittedName>
</protein>
<dbReference type="NCBIfam" id="TIGR01446">
    <property type="entry name" value="DnaD_dom"/>
    <property type="match status" value="1"/>
</dbReference>
<dbReference type="EMBL" id="JBHTOF010000103">
    <property type="protein sequence ID" value="MFD1466494.1"/>
    <property type="molecule type" value="Genomic_DNA"/>
</dbReference>
<feature type="region of interest" description="Disordered" evidence="2">
    <location>
        <begin position="151"/>
        <end position="175"/>
    </location>
</feature>
<dbReference type="SUPFAM" id="SSF158499">
    <property type="entry name" value="DnaD domain-like"/>
    <property type="match status" value="1"/>
</dbReference>